<keyword evidence="2" id="KW-1185">Reference proteome</keyword>
<dbReference type="EMBL" id="MT162467">
    <property type="protein sequence ID" value="QIN96937.1"/>
    <property type="molecule type" value="Genomic_DNA"/>
</dbReference>
<accession>A0A6G8R6B0</accession>
<protein>
    <submittedName>
        <fullName evidence="1">Tail fiber protein</fullName>
    </submittedName>
</protein>
<organism evidence="1 2">
    <name type="scientific">Synechococcus phage S-H34</name>
    <dbReference type="NCBI Taxonomy" id="2718942"/>
    <lineage>
        <taxon>Viruses</taxon>
        <taxon>Duplodnaviria</taxon>
        <taxon>Heunggongvirae</taxon>
        <taxon>Uroviricota</taxon>
        <taxon>Caudoviricetes</taxon>
        <taxon>Pantevenvirales</taxon>
        <taxon>Kyanoviridae</taxon>
        <taxon>Makaravirus</taxon>
        <taxon>Makaravirus thirtyfour</taxon>
    </lineage>
</organism>
<evidence type="ECO:0000313" key="1">
    <source>
        <dbReference type="EMBL" id="QIN96937.1"/>
    </source>
</evidence>
<dbReference type="Proteomes" id="UP000501900">
    <property type="component" value="Genome"/>
</dbReference>
<reference evidence="1 2" key="1">
    <citation type="submission" date="2020-03" db="EMBL/GenBank/DDBJ databases">
        <title>The Isolation and Genome Sequence of a Novel Cyanophage S-H34 from the Huanghai Sea, China.</title>
        <authorList>
            <person name="Jiang T."/>
        </authorList>
    </citation>
    <scope>NUCLEOTIDE SEQUENCE [LARGE SCALE GENOMIC DNA]</scope>
</reference>
<sequence length="353" mass="38657">MTLNFPTSPSVNDTYTYNGTTFVWDGEKWDASTPFLVNTANIVDDAVTPAKVAVDDYTFSAINGGQLAGFRNQLINSDFRIWQRGQTFTDEGFTADRWQILGSGNVTSVSRISQGTSPGSFNDALPFTRAAQLVLTGTGFFSQYIEIDYDQDARFRNNQLITLSWWTTATQVANDARISFTDTSANLNTSSNFTQTDFSLLETVAGWNHYKATFRCDQSPLASSRAVRVVLLFSAGTSSVSGVQLEPGSVATPVEIRPIQTELALCQRYFYKFSGELYASTYARNDSSGDYRVVNFSFHTTMRSTPSMNNVTFSGGGTNLQIQASASAISVIQSPKQVTASTALKNFEADAEL</sequence>
<proteinExistence type="predicted"/>
<name>A0A6G8R6B0_9CAUD</name>
<dbReference type="GeneID" id="77946814"/>
<dbReference type="RefSeq" id="YP_010670604.1">
    <property type="nucleotide sequence ID" value="NC_070965.1"/>
</dbReference>
<dbReference type="Gene3D" id="2.60.120.260">
    <property type="entry name" value="Galactose-binding domain-like"/>
    <property type="match status" value="1"/>
</dbReference>
<evidence type="ECO:0000313" key="2">
    <source>
        <dbReference type="Proteomes" id="UP000501900"/>
    </source>
</evidence>
<dbReference type="KEGG" id="vg:77946814"/>